<dbReference type="InterPro" id="IPR033899">
    <property type="entry name" value="CXC_Chemokine_domain"/>
</dbReference>
<dbReference type="GO" id="GO:0006955">
    <property type="term" value="P:immune response"/>
    <property type="evidence" value="ECO:0007669"/>
    <property type="project" value="InterPro"/>
</dbReference>
<sequence>MRSSYALLLLTLLVICHTNHAAIFDPEDLSCSCKKVTSNFIHPSKYASVRITLPGIYCRRTEIIITLKSRKVVCVNPEAKWVKTRLTIMYVQI</sequence>
<keyword evidence="4" id="KW-0964">Secreted</keyword>
<dbReference type="SUPFAM" id="SSF54117">
    <property type="entry name" value="Interleukin 8-like chemokines"/>
    <property type="match status" value="1"/>
</dbReference>
<evidence type="ECO:0000256" key="2">
    <source>
        <dbReference type="ARBA" id="ARBA00010665"/>
    </source>
</evidence>
<dbReference type="PANTHER" id="PTHR12015:SF198">
    <property type="entry name" value="PLATELET BASIC PROTEIN"/>
    <property type="match status" value="1"/>
</dbReference>
<dbReference type="GO" id="GO:0005615">
    <property type="term" value="C:extracellular space"/>
    <property type="evidence" value="ECO:0007669"/>
    <property type="project" value="UniProtKB-KW"/>
</dbReference>
<keyword evidence="7" id="KW-1185">Reference proteome</keyword>
<dbReference type="PANTHER" id="PTHR12015">
    <property type="entry name" value="SMALL INDUCIBLE CYTOKINE A"/>
    <property type="match status" value="1"/>
</dbReference>
<dbReference type="SMART" id="SM00199">
    <property type="entry name" value="SCY"/>
    <property type="match status" value="1"/>
</dbReference>
<dbReference type="InterPro" id="IPR039809">
    <property type="entry name" value="Chemokine_b/g/d"/>
</dbReference>
<evidence type="ECO:0000256" key="3">
    <source>
        <dbReference type="ARBA" id="ARBA00022514"/>
    </source>
</evidence>
<dbReference type="AlphaFoldDB" id="A0AA97L8M7"/>
<dbReference type="Proteomes" id="UP001190640">
    <property type="component" value="Chromosome 10"/>
</dbReference>
<evidence type="ECO:0000256" key="1">
    <source>
        <dbReference type="ARBA" id="ARBA00004613"/>
    </source>
</evidence>
<dbReference type="PRINTS" id="PR00437">
    <property type="entry name" value="SMALLCYTKCXC"/>
</dbReference>
<feature type="domain" description="Chemokine interleukin-8-like" evidence="6">
    <location>
        <begin position="28"/>
        <end position="89"/>
    </location>
</feature>
<dbReference type="RefSeq" id="XP_054846363.1">
    <property type="nucleotide sequence ID" value="XM_054990388.1"/>
</dbReference>
<protein>
    <submittedName>
        <fullName evidence="8">C-X-C motif chemokine 13-like</fullName>
    </submittedName>
</protein>
<gene>
    <name evidence="8" type="primary">LOC129336957</name>
</gene>
<organism evidence="7 8">
    <name type="scientific">Eublepharis macularius</name>
    <name type="common">Leopard gecko</name>
    <name type="synonym">Cyrtodactylus macularius</name>
    <dbReference type="NCBI Taxonomy" id="481883"/>
    <lineage>
        <taxon>Eukaryota</taxon>
        <taxon>Metazoa</taxon>
        <taxon>Chordata</taxon>
        <taxon>Craniata</taxon>
        <taxon>Vertebrata</taxon>
        <taxon>Euteleostomi</taxon>
        <taxon>Lepidosauria</taxon>
        <taxon>Squamata</taxon>
        <taxon>Bifurcata</taxon>
        <taxon>Gekkota</taxon>
        <taxon>Eublepharidae</taxon>
        <taxon>Eublepharinae</taxon>
        <taxon>Eublepharis</taxon>
    </lineage>
</organism>
<feature type="signal peptide" evidence="5">
    <location>
        <begin position="1"/>
        <end position="21"/>
    </location>
</feature>
<accession>A0AA97L8M7</accession>
<evidence type="ECO:0000313" key="7">
    <source>
        <dbReference type="Proteomes" id="UP001190640"/>
    </source>
</evidence>
<dbReference type="KEGG" id="emc:129336957"/>
<keyword evidence="3" id="KW-0202">Cytokine</keyword>
<dbReference type="InterPro" id="IPR001811">
    <property type="entry name" value="Chemokine_IL8-like_dom"/>
</dbReference>
<dbReference type="Pfam" id="PF00048">
    <property type="entry name" value="IL8"/>
    <property type="match status" value="1"/>
</dbReference>
<dbReference type="CDD" id="cd00273">
    <property type="entry name" value="Chemokine_CXC"/>
    <property type="match status" value="1"/>
</dbReference>
<dbReference type="PRINTS" id="PR00436">
    <property type="entry name" value="INTERLEUKIN8"/>
</dbReference>
<feature type="chain" id="PRO_5041736481" evidence="5">
    <location>
        <begin position="22"/>
        <end position="93"/>
    </location>
</feature>
<keyword evidence="5" id="KW-0732">Signal</keyword>
<evidence type="ECO:0000313" key="8">
    <source>
        <dbReference type="RefSeq" id="XP_054846363.1"/>
    </source>
</evidence>
<comment type="subcellular location">
    <subcellularLocation>
        <location evidence="1">Secreted</location>
    </subcellularLocation>
</comment>
<dbReference type="GO" id="GO:0006952">
    <property type="term" value="P:defense response"/>
    <property type="evidence" value="ECO:0007669"/>
    <property type="project" value="InterPro"/>
</dbReference>
<dbReference type="GeneID" id="129336957"/>
<dbReference type="InterPro" id="IPR001089">
    <property type="entry name" value="Chemokine_CXC"/>
</dbReference>
<dbReference type="InterPro" id="IPR036048">
    <property type="entry name" value="Interleukin_8-like_sf"/>
</dbReference>
<evidence type="ECO:0000259" key="6">
    <source>
        <dbReference type="SMART" id="SM00199"/>
    </source>
</evidence>
<name>A0AA97L8M7_EUBMA</name>
<dbReference type="Gene3D" id="2.40.50.40">
    <property type="match status" value="1"/>
</dbReference>
<proteinExistence type="inferred from homology"/>
<dbReference type="GO" id="GO:0008009">
    <property type="term" value="F:chemokine activity"/>
    <property type="evidence" value="ECO:0007669"/>
    <property type="project" value="InterPro"/>
</dbReference>
<evidence type="ECO:0000256" key="5">
    <source>
        <dbReference type="SAM" id="SignalP"/>
    </source>
</evidence>
<comment type="similarity">
    <text evidence="2">Belongs to the intercrine alpha (chemokine CxC) family.</text>
</comment>
<evidence type="ECO:0000256" key="4">
    <source>
        <dbReference type="ARBA" id="ARBA00022525"/>
    </source>
</evidence>
<reference evidence="8" key="1">
    <citation type="submission" date="2025-08" db="UniProtKB">
        <authorList>
            <consortium name="RefSeq"/>
        </authorList>
    </citation>
    <scope>IDENTIFICATION</scope>
    <source>
        <tissue evidence="8">Blood</tissue>
    </source>
</reference>